<dbReference type="Proteomes" id="UP000003688">
    <property type="component" value="Unassembled WGS sequence"/>
</dbReference>
<keyword evidence="2" id="KW-1185">Reference proteome</keyword>
<evidence type="ECO:0000313" key="2">
    <source>
        <dbReference type="Proteomes" id="UP000003688"/>
    </source>
</evidence>
<organism evidence="1 2">
    <name type="scientific">Pedosphaera parvula (strain Ellin514)</name>
    <dbReference type="NCBI Taxonomy" id="320771"/>
    <lineage>
        <taxon>Bacteria</taxon>
        <taxon>Pseudomonadati</taxon>
        <taxon>Verrucomicrobiota</taxon>
        <taxon>Pedosphaerae</taxon>
        <taxon>Pedosphaerales</taxon>
        <taxon>Pedosphaeraceae</taxon>
        <taxon>Pedosphaera</taxon>
    </lineage>
</organism>
<name>B9XRU6_PEDPL</name>
<dbReference type="OrthoDB" id="193485at2"/>
<dbReference type="EMBL" id="ABOX02000068">
    <property type="protein sequence ID" value="EEF57457.1"/>
    <property type="molecule type" value="Genomic_DNA"/>
</dbReference>
<protein>
    <recommendedName>
        <fullName evidence="3">Lipoprotein</fullName>
    </recommendedName>
</protein>
<dbReference type="PROSITE" id="PS51257">
    <property type="entry name" value="PROKAR_LIPOPROTEIN"/>
    <property type="match status" value="1"/>
</dbReference>
<evidence type="ECO:0008006" key="3">
    <source>
        <dbReference type="Google" id="ProtNLM"/>
    </source>
</evidence>
<evidence type="ECO:0000313" key="1">
    <source>
        <dbReference type="EMBL" id="EEF57457.1"/>
    </source>
</evidence>
<comment type="caution">
    <text evidence="1">The sequence shown here is derived from an EMBL/GenBank/DDBJ whole genome shotgun (WGS) entry which is preliminary data.</text>
</comment>
<gene>
    <name evidence="1" type="ORF">Cflav_PD0568</name>
</gene>
<accession>B9XRU6</accession>
<sequence>MRHLKACARDIFWKFLFLPFLFLAVGCHSFDHEWQEAVKQPEPVRDIQGAWQGTWKSESTGHTDKLRCLISKEGEGKYNARFKANYHSVMSFSINIPLSVQQVGGEYQFTGDADLGWLAGGNYHYEGHAIGSNYFSSYASKYDHGTFQMERP</sequence>
<dbReference type="AlphaFoldDB" id="B9XRU6"/>
<reference evidence="1 2" key="1">
    <citation type="journal article" date="2011" name="J. Bacteriol.">
        <title>Genome sequence of 'Pedosphaera parvula' Ellin514, an aerobic Verrucomicrobial isolate from pasture soil.</title>
        <authorList>
            <person name="Kant R."/>
            <person name="van Passel M.W."/>
            <person name="Sangwan P."/>
            <person name="Palva A."/>
            <person name="Lucas S."/>
            <person name="Copeland A."/>
            <person name="Lapidus A."/>
            <person name="Glavina Del Rio T."/>
            <person name="Dalin E."/>
            <person name="Tice H."/>
            <person name="Bruce D."/>
            <person name="Goodwin L."/>
            <person name="Pitluck S."/>
            <person name="Chertkov O."/>
            <person name="Larimer F.W."/>
            <person name="Land M.L."/>
            <person name="Hauser L."/>
            <person name="Brettin T.S."/>
            <person name="Detter J.C."/>
            <person name="Han S."/>
            <person name="de Vos W.M."/>
            <person name="Janssen P.H."/>
            <person name="Smidt H."/>
        </authorList>
    </citation>
    <scope>NUCLEOTIDE SEQUENCE [LARGE SCALE GENOMIC DNA]</scope>
    <source>
        <strain evidence="1 2">Ellin514</strain>
    </source>
</reference>
<dbReference type="RefSeq" id="WP_007418529.1">
    <property type="nucleotide sequence ID" value="NZ_ABOX02000068.1"/>
</dbReference>
<proteinExistence type="predicted"/>
<dbReference type="STRING" id="320771.Cflav_PD0568"/>